<keyword evidence="2" id="KW-1185">Reference proteome</keyword>
<evidence type="ECO:0000313" key="1">
    <source>
        <dbReference type="EMBL" id="MDI3409269.1"/>
    </source>
</evidence>
<dbReference type="Proteomes" id="UP001223978">
    <property type="component" value="Unassembled WGS sequence"/>
</dbReference>
<comment type="caution">
    <text evidence="1">The sequence shown here is derived from an EMBL/GenBank/DDBJ whole genome shotgun (WGS) entry which is preliminary data.</text>
</comment>
<organism evidence="1 2">
    <name type="scientific">Streptomyces cavernicola</name>
    <dbReference type="NCBI Taxonomy" id="3043613"/>
    <lineage>
        <taxon>Bacteria</taxon>
        <taxon>Bacillati</taxon>
        <taxon>Actinomycetota</taxon>
        <taxon>Actinomycetes</taxon>
        <taxon>Kitasatosporales</taxon>
        <taxon>Streptomycetaceae</taxon>
        <taxon>Streptomyces</taxon>
    </lineage>
</organism>
<gene>
    <name evidence="1" type="ORF">QIS96_36300</name>
</gene>
<protein>
    <submittedName>
        <fullName evidence="1">Uncharacterized protein</fullName>
    </submittedName>
</protein>
<name>A0ABT6SN47_9ACTN</name>
<dbReference type="EMBL" id="JASCIQ010000066">
    <property type="protein sequence ID" value="MDI3409269.1"/>
    <property type="molecule type" value="Genomic_DNA"/>
</dbReference>
<proteinExistence type="predicted"/>
<sequence>MSTQVLSAAVDFHGLCLQDADDAWLPAAFPQDFTAGSFVHALPGRIDITSAAHTHTVSFTAQVWEADPPSAEGDWEATATAQVECRSGVLRLWAVTAGPSPDEITLPRENTVWNVRLYGGGREAVARAAVTSVPTGIEHYLAQFWPA</sequence>
<accession>A0ABT6SN47</accession>
<evidence type="ECO:0000313" key="2">
    <source>
        <dbReference type="Proteomes" id="UP001223978"/>
    </source>
</evidence>
<reference evidence="1 2" key="1">
    <citation type="submission" date="2023-05" db="EMBL/GenBank/DDBJ databases">
        <title>Draft genome sequence of Streptomyces sp. B-S-A6 isolated from a cave soil in Thailand.</title>
        <authorList>
            <person name="Chamroensaksri N."/>
            <person name="Muangham S."/>
        </authorList>
    </citation>
    <scope>NUCLEOTIDE SEQUENCE [LARGE SCALE GENOMIC DNA]</scope>
    <source>
        <strain evidence="1 2">B-S-A6</strain>
    </source>
</reference>
<dbReference type="RefSeq" id="WP_282547139.1">
    <property type="nucleotide sequence ID" value="NZ_JASCIQ010000066.1"/>
</dbReference>